<dbReference type="EMBL" id="CASHSV030000716">
    <property type="protein sequence ID" value="CAJ2673362.1"/>
    <property type="molecule type" value="Genomic_DNA"/>
</dbReference>
<organism evidence="1 2">
    <name type="scientific">Trifolium pratense</name>
    <name type="common">Red clover</name>
    <dbReference type="NCBI Taxonomy" id="57577"/>
    <lineage>
        <taxon>Eukaryota</taxon>
        <taxon>Viridiplantae</taxon>
        <taxon>Streptophyta</taxon>
        <taxon>Embryophyta</taxon>
        <taxon>Tracheophyta</taxon>
        <taxon>Spermatophyta</taxon>
        <taxon>Magnoliopsida</taxon>
        <taxon>eudicotyledons</taxon>
        <taxon>Gunneridae</taxon>
        <taxon>Pentapetalae</taxon>
        <taxon>rosids</taxon>
        <taxon>fabids</taxon>
        <taxon>Fabales</taxon>
        <taxon>Fabaceae</taxon>
        <taxon>Papilionoideae</taxon>
        <taxon>50 kb inversion clade</taxon>
        <taxon>NPAAA clade</taxon>
        <taxon>Hologalegina</taxon>
        <taxon>IRL clade</taxon>
        <taxon>Trifolieae</taxon>
        <taxon>Trifolium</taxon>
    </lineage>
</organism>
<evidence type="ECO:0000313" key="2">
    <source>
        <dbReference type="Proteomes" id="UP001177021"/>
    </source>
</evidence>
<protein>
    <submittedName>
        <fullName evidence="1">Uncharacterized protein</fullName>
    </submittedName>
</protein>
<sequence length="120" mass="14002">MKLSGWIRYLPGQEKGNVPYVVNNGAGIFTRSPKETAQIVTEWFSPKLDELRKMSENALKLENPDAVFQVVRDIHELAKQRSPYFIFQWLVVKIIVDLELVVKLFSQDYGRNLLPHCFFF</sequence>
<comment type="caution">
    <text evidence="1">The sequence shown here is derived from an EMBL/GenBank/DDBJ whole genome shotgun (WGS) entry which is preliminary data.</text>
</comment>
<name>A0ACB0LXZ5_TRIPR</name>
<proteinExistence type="predicted"/>
<reference evidence="1" key="1">
    <citation type="submission" date="2023-10" db="EMBL/GenBank/DDBJ databases">
        <authorList>
            <person name="Rodriguez Cubillos JULIANA M."/>
            <person name="De Vega J."/>
        </authorList>
    </citation>
    <scope>NUCLEOTIDE SEQUENCE</scope>
</reference>
<gene>
    <name evidence="1" type="ORF">MILVUS5_LOCUS36853</name>
</gene>
<keyword evidence="2" id="KW-1185">Reference proteome</keyword>
<dbReference type="Proteomes" id="UP001177021">
    <property type="component" value="Unassembled WGS sequence"/>
</dbReference>
<accession>A0ACB0LXZ5</accession>
<evidence type="ECO:0000313" key="1">
    <source>
        <dbReference type="EMBL" id="CAJ2673362.1"/>
    </source>
</evidence>